<comment type="subcellular location">
    <subcellularLocation>
        <location evidence="1">Cell junction</location>
        <location evidence="1">Adherens junction</location>
    </subcellularLocation>
    <subcellularLocation>
        <location evidence="3">Cell projection</location>
        <location evidence="3">Rhabdomere</location>
    </subcellularLocation>
</comment>
<dbReference type="SMART" id="SM01196">
    <property type="entry name" value="FERM_C"/>
    <property type="match status" value="1"/>
</dbReference>
<dbReference type="InterPro" id="IPR018980">
    <property type="entry name" value="FERM_PH-like_C"/>
</dbReference>
<dbReference type="InterPro" id="IPR014352">
    <property type="entry name" value="FERM/acyl-CoA-bd_prot_sf"/>
</dbReference>
<dbReference type="WBParaSite" id="Minc3s00640g15488">
    <property type="protein sequence ID" value="Minc3s00640g15488"/>
    <property type="gene ID" value="Minc3s00640g15488"/>
</dbReference>
<feature type="region of interest" description="Disordered" evidence="4">
    <location>
        <begin position="367"/>
        <end position="496"/>
    </location>
</feature>
<sequence length="654" mass="73976">MPHSNNNSNSEKIQVSALPQSIDEGPSPFVQQDVSKKKLVMAKVNYLDDSQLNFHIHKNALGSVLLDLVIAQMGLMERDYFGLTFYDDQKLQHWLYPDKKIKKQLKGVQLEFFFKVKFYPPNPTQLLEDFSRHLLYLQLRKDVYSERLPVSFAAQASLGSLVAQAELGDYQPSENYAQLLSSVKIAQLTSEQEQFCNKVGDLHKLHRGLTRTEAELAYLNECKSLAMYGIHLYPAKDSKNKPIQIGISSVGMSIFNDQMRVHRFSWAGIIKIEYRKNKFGIRLKPGELDQSQKKSTTVSYALVDYKHAKLVWRCGVEHHVFFRLVQPETKHKNSFLSFGSARFRYTGRTNIQSQMVSQLFETNAPTSASLSKSKSAEMLPQNHQKEPQTPLNYMDELTPQKQLAHVQPLATSTARSDKKIHGYLYEEPKKDKKDKKKKKNKEKKQTAGISASTSSSSSSSSDAETEEIHIVSGEGQNLQTSKQMVEPPPPPAQQQTTLETCHEEIIGPEQVTTEIDAEGNIIKRVVRTEQIRHTFQSHSVQSVPVDENGKFENSTTTTINNSLPFSNGHHLIGSNEETKGELVSSKVVTTGNRTVETLTYKTEKDGITETRVEHRITIHSNEEIDHDSELSKAILEATSMNPELKVEKVEVSKK</sequence>
<dbReference type="GO" id="GO:0003779">
    <property type="term" value="F:actin binding"/>
    <property type="evidence" value="ECO:0007669"/>
    <property type="project" value="InterPro"/>
</dbReference>
<keyword evidence="6" id="KW-1185">Reference proteome</keyword>
<dbReference type="InterPro" id="IPR008379">
    <property type="entry name" value="Band_4.1_C"/>
</dbReference>
<dbReference type="InterPro" id="IPR029071">
    <property type="entry name" value="Ubiquitin-like_domsf"/>
</dbReference>
<dbReference type="PRINTS" id="PR00935">
    <property type="entry name" value="BAND41"/>
</dbReference>
<dbReference type="InterPro" id="IPR019747">
    <property type="entry name" value="FERM_CS"/>
</dbReference>
<proteinExistence type="predicted"/>
<accession>A0A914LN70</accession>
<dbReference type="PANTHER" id="PTHR23280">
    <property type="entry name" value="4.1 G PROTEIN"/>
    <property type="match status" value="1"/>
</dbReference>
<evidence type="ECO:0000256" key="2">
    <source>
        <dbReference type="ARBA" id="ARBA00022025"/>
    </source>
</evidence>
<feature type="compositionally biased region" description="Basic residues" evidence="4">
    <location>
        <begin position="432"/>
        <end position="442"/>
    </location>
</feature>
<feature type="compositionally biased region" description="Basic and acidic residues" evidence="4">
    <location>
        <begin position="415"/>
        <end position="431"/>
    </location>
</feature>
<dbReference type="Pfam" id="PF09379">
    <property type="entry name" value="FERM_N"/>
    <property type="match status" value="1"/>
</dbReference>
<dbReference type="FunFam" id="2.30.29.30:FF:000002">
    <property type="entry name" value="Band 4.1-like protein 5 isoform 1"/>
    <property type="match status" value="1"/>
</dbReference>
<dbReference type="Gene3D" id="3.10.20.90">
    <property type="entry name" value="Phosphatidylinositol 3-kinase Catalytic Subunit, Chain A, domain 1"/>
    <property type="match status" value="1"/>
</dbReference>
<dbReference type="AlphaFoldDB" id="A0A914LN70"/>
<dbReference type="PRINTS" id="PR00661">
    <property type="entry name" value="ERMFAMILY"/>
</dbReference>
<organism evidence="6 7">
    <name type="scientific">Meloidogyne incognita</name>
    <name type="common">Southern root-knot nematode worm</name>
    <name type="synonym">Oxyuris incognita</name>
    <dbReference type="NCBI Taxonomy" id="6306"/>
    <lineage>
        <taxon>Eukaryota</taxon>
        <taxon>Metazoa</taxon>
        <taxon>Ecdysozoa</taxon>
        <taxon>Nematoda</taxon>
        <taxon>Chromadorea</taxon>
        <taxon>Rhabditida</taxon>
        <taxon>Tylenchina</taxon>
        <taxon>Tylenchomorpha</taxon>
        <taxon>Tylenchoidea</taxon>
        <taxon>Meloidogynidae</taxon>
        <taxon>Meloidogyninae</taxon>
        <taxon>Meloidogyne</taxon>
        <taxon>Meloidogyne incognita group</taxon>
    </lineage>
</organism>
<dbReference type="Gene3D" id="1.20.80.10">
    <property type="match status" value="1"/>
</dbReference>
<reference evidence="7" key="1">
    <citation type="submission" date="2022-11" db="UniProtKB">
        <authorList>
            <consortium name="WormBaseParasite"/>
        </authorList>
    </citation>
    <scope>IDENTIFICATION</scope>
</reference>
<evidence type="ECO:0000313" key="7">
    <source>
        <dbReference type="WBParaSite" id="Minc3s00640g15488"/>
    </source>
</evidence>
<dbReference type="GO" id="GO:0031032">
    <property type="term" value="P:actomyosin structure organization"/>
    <property type="evidence" value="ECO:0007669"/>
    <property type="project" value="TreeGrafter"/>
</dbReference>
<dbReference type="InterPro" id="IPR019749">
    <property type="entry name" value="Band_41_domain"/>
</dbReference>
<dbReference type="InterPro" id="IPR035963">
    <property type="entry name" value="FERM_2"/>
</dbReference>
<dbReference type="Proteomes" id="UP000887563">
    <property type="component" value="Unplaced"/>
</dbReference>
<dbReference type="InterPro" id="IPR018979">
    <property type="entry name" value="FERM_N"/>
</dbReference>
<evidence type="ECO:0000256" key="3">
    <source>
        <dbReference type="ARBA" id="ARBA00043944"/>
    </source>
</evidence>
<dbReference type="SMART" id="SM00295">
    <property type="entry name" value="B41"/>
    <property type="match status" value="1"/>
</dbReference>
<dbReference type="PROSITE" id="PS00661">
    <property type="entry name" value="FERM_2"/>
    <property type="match status" value="1"/>
</dbReference>
<dbReference type="InterPro" id="IPR019748">
    <property type="entry name" value="FERM_central"/>
</dbReference>
<dbReference type="GO" id="GO:0005912">
    <property type="term" value="C:adherens junction"/>
    <property type="evidence" value="ECO:0007669"/>
    <property type="project" value="UniProtKB-SubCell"/>
</dbReference>
<dbReference type="GO" id="GO:0005856">
    <property type="term" value="C:cytoskeleton"/>
    <property type="evidence" value="ECO:0007669"/>
    <property type="project" value="InterPro"/>
</dbReference>
<dbReference type="SUPFAM" id="SSF47031">
    <property type="entry name" value="Second domain of FERM"/>
    <property type="match status" value="1"/>
</dbReference>
<feature type="compositionally biased region" description="Low complexity" evidence="4">
    <location>
        <begin position="450"/>
        <end position="461"/>
    </location>
</feature>
<dbReference type="Pfam" id="PF05902">
    <property type="entry name" value="4_1_CTD"/>
    <property type="match status" value="1"/>
</dbReference>
<evidence type="ECO:0000256" key="1">
    <source>
        <dbReference type="ARBA" id="ARBA00004536"/>
    </source>
</evidence>
<dbReference type="PROSITE" id="PS50057">
    <property type="entry name" value="FERM_3"/>
    <property type="match status" value="1"/>
</dbReference>
<dbReference type="GO" id="GO:0005198">
    <property type="term" value="F:structural molecule activity"/>
    <property type="evidence" value="ECO:0007669"/>
    <property type="project" value="InterPro"/>
</dbReference>
<dbReference type="Pfam" id="PF00373">
    <property type="entry name" value="FERM_M"/>
    <property type="match status" value="1"/>
</dbReference>
<feature type="domain" description="FERM" evidence="5">
    <location>
        <begin position="40"/>
        <end position="326"/>
    </location>
</feature>
<dbReference type="Gene3D" id="2.30.29.30">
    <property type="entry name" value="Pleckstrin-homology domain (PH domain)/Phosphotyrosine-binding domain (PTB)"/>
    <property type="match status" value="1"/>
</dbReference>
<name>A0A914LN70_MELIC</name>
<dbReference type="CDD" id="cd14473">
    <property type="entry name" value="FERM_B-lobe"/>
    <property type="match status" value="1"/>
</dbReference>
<dbReference type="InterPro" id="IPR011993">
    <property type="entry name" value="PH-like_dom_sf"/>
</dbReference>
<feature type="compositionally biased region" description="Polar residues" evidence="4">
    <location>
        <begin position="474"/>
        <end position="483"/>
    </location>
</feature>
<dbReference type="InterPro" id="IPR000798">
    <property type="entry name" value="Ez/rad/moesin-like"/>
</dbReference>
<evidence type="ECO:0000259" key="5">
    <source>
        <dbReference type="PROSITE" id="PS50057"/>
    </source>
</evidence>
<dbReference type="SUPFAM" id="SSF50729">
    <property type="entry name" value="PH domain-like"/>
    <property type="match status" value="1"/>
</dbReference>
<evidence type="ECO:0000313" key="6">
    <source>
        <dbReference type="Proteomes" id="UP000887563"/>
    </source>
</evidence>
<dbReference type="PROSITE" id="PS00660">
    <property type="entry name" value="FERM_1"/>
    <property type="match status" value="1"/>
</dbReference>
<dbReference type="InterPro" id="IPR000299">
    <property type="entry name" value="FERM_domain"/>
</dbReference>
<dbReference type="Pfam" id="PF09380">
    <property type="entry name" value="FERM_C"/>
    <property type="match status" value="1"/>
</dbReference>
<dbReference type="SUPFAM" id="SSF54236">
    <property type="entry name" value="Ubiquitin-like"/>
    <property type="match status" value="1"/>
</dbReference>
<evidence type="ECO:0000256" key="4">
    <source>
        <dbReference type="SAM" id="MobiDB-lite"/>
    </source>
</evidence>
<dbReference type="PANTHER" id="PTHR23280:SF21">
    <property type="entry name" value="PROTEIN 4.1 HOMOLOG"/>
    <property type="match status" value="1"/>
</dbReference>
<protein>
    <recommendedName>
        <fullName evidence="2">Moesin/ezrin/radixin homolog 1</fullName>
    </recommendedName>
</protein>